<evidence type="ECO:0000313" key="5">
    <source>
        <dbReference type="Proteomes" id="UP000593802"/>
    </source>
</evidence>
<comment type="similarity">
    <text evidence="1">Belongs to the phosphate/phosphite/phosphonate binding protein family.</text>
</comment>
<dbReference type="InterPro" id="IPR005770">
    <property type="entry name" value="PhnD"/>
</dbReference>
<feature type="chain" id="PRO_5039481157" description="Phosphonate ABC transporter substrate-binding protein" evidence="3">
    <location>
        <begin position="24"/>
        <end position="311"/>
    </location>
</feature>
<gene>
    <name evidence="4" type="ORF">skT53_29700</name>
</gene>
<keyword evidence="5" id="KW-1185">Reference proteome</keyword>
<dbReference type="SUPFAM" id="SSF53850">
    <property type="entry name" value="Periplasmic binding protein-like II"/>
    <property type="match status" value="1"/>
</dbReference>
<evidence type="ECO:0008006" key="6">
    <source>
        <dbReference type="Google" id="ProtNLM"/>
    </source>
</evidence>
<evidence type="ECO:0000313" key="4">
    <source>
        <dbReference type="EMBL" id="BCJ87985.1"/>
    </source>
</evidence>
<dbReference type="Proteomes" id="UP000593802">
    <property type="component" value="Chromosome"/>
</dbReference>
<protein>
    <recommendedName>
        <fullName evidence="6">Phosphonate ABC transporter substrate-binding protein</fullName>
    </recommendedName>
</protein>
<dbReference type="GO" id="GO:0043190">
    <property type="term" value="C:ATP-binding cassette (ABC) transporter complex"/>
    <property type="evidence" value="ECO:0007669"/>
    <property type="project" value="InterPro"/>
</dbReference>
<dbReference type="NCBIfam" id="TIGR01098">
    <property type="entry name" value="3A0109s03R"/>
    <property type="match status" value="1"/>
</dbReference>
<dbReference type="AlphaFoldDB" id="A0A7I8DD08"/>
<organism evidence="4 5">
    <name type="scientific">Effusibacillus dendaii</name>
    <dbReference type="NCBI Taxonomy" id="2743772"/>
    <lineage>
        <taxon>Bacteria</taxon>
        <taxon>Bacillati</taxon>
        <taxon>Bacillota</taxon>
        <taxon>Bacilli</taxon>
        <taxon>Bacillales</taxon>
        <taxon>Alicyclobacillaceae</taxon>
        <taxon>Effusibacillus</taxon>
    </lineage>
</organism>
<feature type="signal peptide" evidence="3">
    <location>
        <begin position="1"/>
        <end position="23"/>
    </location>
</feature>
<dbReference type="GO" id="GO:0055085">
    <property type="term" value="P:transmembrane transport"/>
    <property type="evidence" value="ECO:0007669"/>
    <property type="project" value="InterPro"/>
</dbReference>
<dbReference type="EMBL" id="AP023366">
    <property type="protein sequence ID" value="BCJ87985.1"/>
    <property type="molecule type" value="Genomic_DNA"/>
</dbReference>
<reference evidence="4 5" key="1">
    <citation type="submission" date="2020-08" db="EMBL/GenBank/DDBJ databases">
        <title>Complete Genome Sequence of Effusibacillus dendaii Strain skT53, Isolated from Farmland soil.</title>
        <authorList>
            <person name="Konishi T."/>
            <person name="Kawasaki H."/>
        </authorList>
    </citation>
    <scope>NUCLEOTIDE SEQUENCE [LARGE SCALE GENOMIC DNA]</scope>
    <source>
        <strain evidence="5">skT53</strain>
    </source>
</reference>
<sequence length="311" mass="33581">MKRKAKLSLGFIFAFLLAMVVTACGGGNNAGAPADQNKQAALQNNNSTFTFGIIPAETKIGDDVLKKLETYLTGKLGRPVKASTYPNYNGVVEALNYGKLDLAYLGPLTYVMAHNESGAQAILAKTYDGKPFYHSLIIVPADSPYNSIDDLVANAGKISFAFGDPNSTSGSLVPSMKLKELGVYKGPNDSKFKKVTFTGAHNVTAVAVASKQVDAGAIDSAYFDSMIRDGKAKREDYKIIWTSEDLFQYPFVIRKGTDNDTIAKLQDAFISLKDPDILKSFAADGFVKASDKDYDSIRKAAIADGRIKPKQ</sequence>
<dbReference type="RefSeq" id="WP_226375244.1">
    <property type="nucleotide sequence ID" value="NZ_AP023366.1"/>
</dbReference>
<dbReference type="PROSITE" id="PS51257">
    <property type="entry name" value="PROKAR_LIPOPROTEIN"/>
    <property type="match status" value="1"/>
</dbReference>
<dbReference type="Pfam" id="PF12974">
    <property type="entry name" value="Phosphonate-bd"/>
    <property type="match status" value="1"/>
</dbReference>
<keyword evidence="2 3" id="KW-0732">Signal</keyword>
<dbReference type="KEGG" id="eff:skT53_29700"/>
<proteinExistence type="inferred from homology"/>
<dbReference type="PANTHER" id="PTHR35841:SF1">
    <property type="entry name" value="PHOSPHONATES-BINDING PERIPLASMIC PROTEIN"/>
    <property type="match status" value="1"/>
</dbReference>
<dbReference type="Gene3D" id="3.40.190.10">
    <property type="entry name" value="Periplasmic binding protein-like II"/>
    <property type="match status" value="2"/>
</dbReference>
<dbReference type="PANTHER" id="PTHR35841">
    <property type="entry name" value="PHOSPHONATES-BINDING PERIPLASMIC PROTEIN"/>
    <property type="match status" value="1"/>
</dbReference>
<evidence type="ECO:0000256" key="1">
    <source>
        <dbReference type="ARBA" id="ARBA00007162"/>
    </source>
</evidence>
<accession>A0A7I8DD08</accession>
<evidence type="ECO:0000256" key="3">
    <source>
        <dbReference type="SAM" id="SignalP"/>
    </source>
</evidence>
<evidence type="ECO:0000256" key="2">
    <source>
        <dbReference type="ARBA" id="ARBA00022729"/>
    </source>
</evidence>
<name>A0A7I8DD08_9BACL</name>